<evidence type="ECO:0000313" key="2">
    <source>
        <dbReference type="EMBL" id="MEE3928254.1"/>
    </source>
</evidence>
<dbReference type="PANTHER" id="PTHR10000:SF8">
    <property type="entry name" value="HAD SUPERFAMILY HYDROLASE-LIKE, TYPE 3"/>
    <property type="match status" value="1"/>
</dbReference>
<proteinExistence type="predicted"/>
<evidence type="ECO:0000313" key="3">
    <source>
        <dbReference type="Proteomes" id="UP001344817"/>
    </source>
</evidence>
<dbReference type="InterPro" id="IPR023214">
    <property type="entry name" value="HAD_sf"/>
</dbReference>
<evidence type="ECO:0000256" key="1">
    <source>
        <dbReference type="ARBA" id="ARBA00001946"/>
    </source>
</evidence>
<dbReference type="SFLD" id="SFLDS00003">
    <property type="entry name" value="Haloacid_Dehalogenase"/>
    <property type="match status" value="1"/>
</dbReference>
<protein>
    <submittedName>
        <fullName evidence="2">HAD-IIB family hydrolase</fullName>
    </submittedName>
</protein>
<dbReference type="PROSITE" id="PS01229">
    <property type="entry name" value="COF_2"/>
    <property type="match status" value="1"/>
</dbReference>
<gene>
    <name evidence="2" type="ORF">V2E24_01515</name>
</gene>
<dbReference type="SUPFAM" id="SSF56784">
    <property type="entry name" value="HAD-like"/>
    <property type="match status" value="1"/>
</dbReference>
<dbReference type="Pfam" id="PF08282">
    <property type="entry name" value="Hydrolase_3"/>
    <property type="match status" value="1"/>
</dbReference>
<dbReference type="PANTHER" id="PTHR10000">
    <property type="entry name" value="PHOSPHOSERINE PHOSPHATASE"/>
    <property type="match status" value="1"/>
</dbReference>
<dbReference type="Proteomes" id="UP001344817">
    <property type="component" value="Unassembled WGS sequence"/>
</dbReference>
<dbReference type="Gene3D" id="3.40.50.1000">
    <property type="entry name" value="HAD superfamily/HAD-like"/>
    <property type="match status" value="1"/>
</dbReference>
<keyword evidence="2" id="KW-0378">Hydrolase</keyword>
<dbReference type="InterPro" id="IPR036412">
    <property type="entry name" value="HAD-like_sf"/>
</dbReference>
<dbReference type="GO" id="GO:0016787">
    <property type="term" value="F:hydrolase activity"/>
    <property type="evidence" value="ECO:0007669"/>
    <property type="project" value="UniProtKB-KW"/>
</dbReference>
<dbReference type="NCBIfam" id="TIGR01484">
    <property type="entry name" value="HAD-SF-IIB"/>
    <property type="match status" value="1"/>
</dbReference>
<comment type="cofactor">
    <cofactor evidence="1">
        <name>Mg(2+)</name>
        <dbReference type="ChEBI" id="CHEBI:18420"/>
    </cofactor>
</comment>
<dbReference type="RefSeq" id="WP_330500668.1">
    <property type="nucleotide sequence ID" value="NZ_JAZDWZ010000004.1"/>
</dbReference>
<organism evidence="2 3">
    <name type="scientific">Mycoplasmopsis ciconiae</name>
    <dbReference type="NCBI Taxonomy" id="561067"/>
    <lineage>
        <taxon>Bacteria</taxon>
        <taxon>Bacillati</taxon>
        <taxon>Mycoplasmatota</taxon>
        <taxon>Mycoplasmoidales</taxon>
        <taxon>Metamycoplasmataceae</taxon>
        <taxon>Mycoplasmopsis</taxon>
    </lineage>
</organism>
<dbReference type="SFLD" id="SFLDG01140">
    <property type="entry name" value="C2.B:_Phosphomannomutase_and_P"/>
    <property type="match status" value="1"/>
</dbReference>
<dbReference type="InterPro" id="IPR006379">
    <property type="entry name" value="HAD-SF_hydro_IIB"/>
</dbReference>
<comment type="caution">
    <text evidence="2">The sequence shown here is derived from an EMBL/GenBank/DDBJ whole genome shotgun (WGS) entry which is preliminary data.</text>
</comment>
<name>A0ABU7ML44_9BACT</name>
<sequence>MNLKNKVIASDLDGTLLTQQNLIHPFTQKMLKKAKEEFNTTNVIATGRGLQKVLPLIKEGIFDDFDYVICSNGALIYDIKNKKETLLGTVNPKVFELMKDLALKHDLVLTVDTAKYNGTFLPHKSNGELPDWLTASKVMDMNILNKYTLEEIEKIVYTPGVKITQIALRNPIDIAAKITDIVRENIKDTHSVFLTNGVYTDINPKGATKFNGLEYLLKSLNKTKDDLIAFGDSGNDVHMIEEALRGYAMGNSTQEAKDVADEIIGDHNTDAIGKTLEKLMTNSND</sequence>
<dbReference type="PROSITE" id="PS01228">
    <property type="entry name" value="COF_1"/>
    <property type="match status" value="1"/>
</dbReference>
<keyword evidence="3" id="KW-1185">Reference proteome</keyword>
<reference evidence="2" key="1">
    <citation type="submission" date="2024-01" db="EMBL/GenBank/DDBJ databases">
        <title>Genome sequence of Mycoplasma ciconiae type strain DSM 25251.</title>
        <authorList>
            <person name="Spergser J."/>
        </authorList>
    </citation>
    <scope>NUCLEOTIDE SEQUENCE [LARGE SCALE GENOMIC DNA]</scope>
    <source>
        <strain evidence="2">DSM 25251</strain>
    </source>
</reference>
<dbReference type="Gene3D" id="3.30.1240.10">
    <property type="match status" value="1"/>
</dbReference>
<dbReference type="EMBL" id="JAZDWZ010000004">
    <property type="protein sequence ID" value="MEE3928254.1"/>
    <property type="molecule type" value="Genomic_DNA"/>
</dbReference>
<accession>A0ABU7ML44</accession>